<dbReference type="PANTHER" id="PTHR23507:SF40">
    <property type="entry name" value="TETRACYCLINE-EFFLUX TRANSPORTER"/>
    <property type="match status" value="1"/>
</dbReference>
<feature type="transmembrane region" description="Helical" evidence="6">
    <location>
        <begin position="508"/>
        <end position="532"/>
    </location>
</feature>
<feature type="transmembrane region" description="Helical" evidence="6">
    <location>
        <begin position="238"/>
        <end position="262"/>
    </location>
</feature>
<evidence type="ECO:0000256" key="5">
    <source>
        <dbReference type="SAM" id="MobiDB-lite"/>
    </source>
</evidence>
<evidence type="ECO:0000313" key="8">
    <source>
        <dbReference type="EMBL" id="KAK8868219.1"/>
    </source>
</evidence>
<dbReference type="SUPFAM" id="SSF103473">
    <property type="entry name" value="MFS general substrate transporter"/>
    <property type="match status" value="1"/>
</dbReference>
<feature type="transmembrane region" description="Helical" evidence="6">
    <location>
        <begin position="268"/>
        <end position="290"/>
    </location>
</feature>
<dbReference type="InterPro" id="IPR011701">
    <property type="entry name" value="MFS"/>
</dbReference>
<feature type="transmembrane region" description="Helical" evidence="6">
    <location>
        <begin position="202"/>
        <end position="226"/>
    </location>
</feature>
<proteinExistence type="predicted"/>
<evidence type="ECO:0000256" key="1">
    <source>
        <dbReference type="ARBA" id="ARBA00004141"/>
    </source>
</evidence>
<dbReference type="Gene3D" id="1.20.1250.20">
    <property type="entry name" value="MFS general substrate transporter like domains"/>
    <property type="match status" value="1"/>
</dbReference>
<feature type="region of interest" description="Disordered" evidence="5">
    <location>
        <begin position="26"/>
        <end position="52"/>
    </location>
</feature>
<name>A0ABR2ITQ6_9PEZI</name>
<protein>
    <recommendedName>
        <fullName evidence="7">Major facilitator superfamily (MFS) profile domain-containing protein</fullName>
    </recommendedName>
</protein>
<feature type="transmembrane region" description="Helical" evidence="6">
    <location>
        <begin position="450"/>
        <end position="469"/>
    </location>
</feature>
<comment type="caution">
    <text evidence="8">The sequence shown here is derived from an EMBL/GenBank/DDBJ whole genome shotgun (WGS) entry which is preliminary data.</text>
</comment>
<evidence type="ECO:0000313" key="9">
    <source>
        <dbReference type="Proteomes" id="UP001390339"/>
    </source>
</evidence>
<evidence type="ECO:0000256" key="4">
    <source>
        <dbReference type="ARBA" id="ARBA00023136"/>
    </source>
</evidence>
<feature type="transmembrane region" description="Helical" evidence="6">
    <location>
        <begin position="475"/>
        <end position="496"/>
    </location>
</feature>
<dbReference type="Proteomes" id="UP001390339">
    <property type="component" value="Unassembled WGS sequence"/>
</dbReference>
<reference evidence="8 9" key="1">
    <citation type="journal article" date="2024" name="IMA Fungus">
        <title>Apiospora arundinis, a panoply of carbohydrate-active enzymes and secondary metabolites.</title>
        <authorList>
            <person name="Sorensen T."/>
            <person name="Petersen C."/>
            <person name="Muurmann A.T."/>
            <person name="Christiansen J.V."/>
            <person name="Brundto M.L."/>
            <person name="Overgaard C.K."/>
            <person name="Boysen A.T."/>
            <person name="Wollenberg R.D."/>
            <person name="Larsen T.O."/>
            <person name="Sorensen J.L."/>
            <person name="Nielsen K.L."/>
            <person name="Sondergaard T.E."/>
        </authorList>
    </citation>
    <scope>NUCLEOTIDE SEQUENCE [LARGE SCALE GENOMIC DNA]</scope>
    <source>
        <strain evidence="8 9">AAU 773</strain>
    </source>
</reference>
<feature type="transmembrane region" description="Helical" evidence="6">
    <location>
        <begin position="72"/>
        <end position="91"/>
    </location>
</feature>
<dbReference type="PROSITE" id="PS50850">
    <property type="entry name" value="MFS"/>
    <property type="match status" value="1"/>
</dbReference>
<feature type="domain" description="Major facilitator superfamily (MFS) profile" evidence="7">
    <location>
        <begin position="80"/>
        <end position="565"/>
    </location>
</feature>
<gene>
    <name evidence="8" type="ORF">PGQ11_006797</name>
</gene>
<keyword evidence="3 6" id="KW-1133">Transmembrane helix</keyword>
<sequence length="607" mass="65674">MTSERQPPGASVGNNKITMIDAETSGETSPLLGAGADDRGANGSDNGCAASGRRDAWKQDFDGLPWYKRPSVYWLIGPYFLFTLAFGGVLVPRINLIVDLVCRDYMADKTLLDPNFIVTPIVLGGDNPQCQIPAVQRSVATFTLMTSVLTGALSALTAPKLGSLSDRYGRNRLLAIASIGGVLNEIVTILCAKYPGSLDYHWILVGAFLDGITGSFTAGGIIGTAYTSDCSSPSKRGVYIGYLQACLFTGVALGPLIAGYLVKWTGTLLSIFYVALASHIIFMLFIWLVMPESLSKKRQMLARQKHQQEEDALAERLHSRVRSRLLLDWLPAIFMANPLAPLKMLVPGGSGDGPLRRNMIILAFLDTVILSVAIGSGAVTILYVEYMFHWGVFDASRYVSLMSFVRVVALLGVFPLVNYIFRTRPLQRQRRESGLHILETNSGMDELDVWLLRVALVSDVMGIIGYCLVRTPQLFIMSGVLTSFGGLGGAVIQSSITKHVPAERVGSLLGALGLLHALGRVFAPMMFNGIYAATVETFPQAFFVLLASLFGLALIGSVFIRPHLYLKEDGYAPGPTSTAEAHLYSDCGEEEQAVAEDDIAAGSLPRV</sequence>
<keyword evidence="4 6" id="KW-0472">Membrane</keyword>
<evidence type="ECO:0000256" key="6">
    <source>
        <dbReference type="SAM" id="Phobius"/>
    </source>
</evidence>
<dbReference type="Pfam" id="PF07690">
    <property type="entry name" value="MFS_1"/>
    <property type="match status" value="1"/>
</dbReference>
<dbReference type="InterPro" id="IPR020846">
    <property type="entry name" value="MFS_dom"/>
</dbReference>
<evidence type="ECO:0000256" key="3">
    <source>
        <dbReference type="ARBA" id="ARBA00022989"/>
    </source>
</evidence>
<evidence type="ECO:0000259" key="7">
    <source>
        <dbReference type="PROSITE" id="PS50850"/>
    </source>
</evidence>
<dbReference type="InterPro" id="IPR036259">
    <property type="entry name" value="MFS_trans_sf"/>
</dbReference>
<comment type="subcellular location">
    <subcellularLocation>
        <location evidence="1">Membrane</location>
        <topology evidence="1">Multi-pass membrane protein</topology>
    </subcellularLocation>
</comment>
<dbReference type="PANTHER" id="PTHR23507">
    <property type="entry name" value="ZGC:174356"/>
    <property type="match status" value="1"/>
</dbReference>
<feature type="transmembrane region" description="Helical" evidence="6">
    <location>
        <begin position="360"/>
        <end position="384"/>
    </location>
</feature>
<feature type="transmembrane region" description="Helical" evidence="6">
    <location>
        <begin position="538"/>
        <end position="560"/>
    </location>
</feature>
<feature type="transmembrane region" description="Helical" evidence="6">
    <location>
        <begin position="404"/>
        <end position="421"/>
    </location>
</feature>
<keyword evidence="9" id="KW-1185">Reference proteome</keyword>
<accession>A0ABR2ITQ6</accession>
<feature type="transmembrane region" description="Helical" evidence="6">
    <location>
        <begin position="173"/>
        <end position="196"/>
    </location>
</feature>
<dbReference type="EMBL" id="JAPCWZ010000004">
    <property type="protein sequence ID" value="KAK8868219.1"/>
    <property type="molecule type" value="Genomic_DNA"/>
</dbReference>
<keyword evidence="2 6" id="KW-0812">Transmembrane</keyword>
<evidence type="ECO:0000256" key="2">
    <source>
        <dbReference type="ARBA" id="ARBA00022692"/>
    </source>
</evidence>
<organism evidence="8 9">
    <name type="scientific">Apiospora arundinis</name>
    <dbReference type="NCBI Taxonomy" id="335852"/>
    <lineage>
        <taxon>Eukaryota</taxon>
        <taxon>Fungi</taxon>
        <taxon>Dikarya</taxon>
        <taxon>Ascomycota</taxon>
        <taxon>Pezizomycotina</taxon>
        <taxon>Sordariomycetes</taxon>
        <taxon>Xylariomycetidae</taxon>
        <taxon>Amphisphaeriales</taxon>
        <taxon>Apiosporaceae</taxon>
        <taxon>Apiospora</taxon>
    </lineage>
</organism>